<proteinExistence type="inferred from homology"/>
<dbReference type="InterPro" id="IPR016162">
    <property type="entry name" value="Ald_DH_N"/>
</dbReference>
<evidence type="ECO:0000259" key="4">
    <source>
        <dbReference type="Pfam" id="PF00171"/>
    </source>
</evidence>
<evidence type="ECO:0000256" key="3">
    <source>
        <dbReference type="ARBA" id="ARBA00023027"/>
    </source>
</evidence>
<gene>
    <name evidence="5" type="ORF">SAMN05661093_00135</name>
</gene>
<dbReference type="RefSeq" id="WP_200825381.1">
    <property type="nucleotide sequence ID" value="NZ_FWXV01000001.1"/>
</dbReference>
<dbReference type="InterPro" id="IPR016161">
    <property type="entry name" value="Ald_DH/histidinol_DH"/>
</dbReference>
<dbReference type="Gene3D" id="3.40.605.10">
    <property type="entry name" value="Aldehyde Dehydrogenase, Chain A, domain 1"/>
    <property type="match status" value="1"/>
</dbReference>
<evidence type="ECO:0000313" key="6">
    <source>
        <dbReference type="Proteomes" id="UP000192674"/>
    </source>
</evidence>
<feature type="domain" description="Aldehyde dehydrogenase" evidence="4">
    <location>
        <begin position="80"/>
        <end position="378"/>
    </location>
</feature>
<name>A0A1W1ZJ18_KIBAR</name>
<comment type="similarity">
    <text evidence="1">Belongs to the aldehyde dehydrogenase family.</text>
</comment>
<keyword evidence="2" id="KW-0560">Oxidoreductase</keyword>
<keyword evidence="3" id="KW-0520">NAD</keyword>
<evidence type="ECO:0000256" key="2">
    <source>
        <dbReference type="ARBA" id="ARBA00023002"/>
    </source>
</evidence>
<dbReference type="EMBL" id="FWXV01000001">
    <property type="protein sequence ID" value="SMC48525.1"/>
    <property type="molecule type" value="Genomic_DNA"/>
</dbReference>
<dbReference type="SUPFAM" id="SSF53720">
    <property type="entry name" value="ALDH-like"/>
    <property type="match status" value="1"/>
</dbReference>
<dbReference type="PANTHER" id="PTHR43720:SF2">
    <property type="entry name" value="2-AMINOMUCONIC SEMIALDEHYDE DEHYDROGENASE"/>
    <property type="match status" value="1"/>
</dbReference>
<dbReference type="Pfam" id="PF00171">
    <property type="entry name" value="Aldedh"/>
    <property type="match status" value="1"/>
</dbReference>
<dbReference type="GO" id="GO:0016620">
    <property type="term" value="F:oxidoreductase activity, acting on the aldehyde or oxo group of donors, NAD or NADP as acceptor"/>
    <property type="evidence" value="ECO:0007669"/>
    <property type="project" value="InterPro"/>
</dbReference>
<dbReference type="Proteomes" id="UP000192674">
    <property type="component" value="Unassembled WGS sequence"/>
</dbReference>
<accession>A0A1W1ZJ18</accession>
<evidence type="ECO:0000256" key="1">
    <source>
        <dbReference type="ARBA" id="ARBA00009986"/>
    </source>
</evidence>
<dbReference type="AlphaFoldDB" id="A0A1W1ZJ18"/>
<reference evidence="5 6" key="1">
    <citation type="submission" date="2017-04" db="EMBL/GenBank/DDBJ databases">
        <authorList>
            <person name="Afonso C.L."/>
            <person name="Miller P.J."/>
            <person name="Scott M.A."/>
            <person name="Spackman E."/>
            <person name="Goraichik I."/>
            <person name="Dimitrov K.M."/>
            <person name="Suarez D.L."/>
            <person name="Swayne D.E."/>
        </authorList>
    </citation>
    <scope>NUCLEOTIDE SEQUENCE [LARGE SCALE GENOMIC DNA]</scope>
    <source>
        <strain evidence="5 6">DSM 43828</strain>
    </source>
</reference>
<keyword evidence="6" id="KW-1185">Reference proteome</keyword>
<dbReference type="PANTHER" id="PTHR43720">
    <property type="entry name" value="2-AMINOMUCONIC SEMIALDEHYDE DEHYDROGENASE"/>
    <property type="match status" value="1"/>
</dbReference>
<dbReference type="InterPro" id="IPR015590">
    <property type="entry name" value="Aldehyde_DH_dom"/>
</dbReference>
<dbReference type="InterPro" id="IPR016163">
    <property type="entry name" value="Ald_DH_C"/>
</dbReference>
<dbReference type="Gene3D" id="3.40.309.10">
    <property type="entry name" value="Aldehyde Dehydrogenase, Chain A, domain 2"/>
    <property type="match status" value="1"/>
</dbReference>
<sequence length="456" mass="47668">MHHIPLIRAGEATPSAASDVLRGVDGTPLATVDMAPPLAATLTIARLREQHPLGDPPPPDVIKAAGELFATGTLNGLTPEKYCELHARSAGVPISVSQHSLTDVARTCAKVGARLAAERPAGALGAPEPGEIRAVWLRRGDIMSVIAPSNNPGTHTQWIHALAFGYQLVIRPGSRDVLTPARLIAALLTAGVEPSRLSLLPGGHATADALVDAADVSLVFGGDAAARRYGTDPSVVLRGPGRSKILHTGDLTDDVLDVMYESVAFDAGLRCTNTTAVLTDGDPRELAEALATRLSKLTPAPPQSPAAQLPVLPVEQARAMRAHLDSVRAGAVDVAAEGDGVADLGDGSAALRPAVLHCDRSDHPGRRVELPFPCVWVLPWSRADGMAPLKDTLALTIMSDDESLALAALGERSIRKVVFGPIPTYEAGPVSPHDGYLSQDLMEVRAYGTVSSGSRQ</sequence>
<evidence type="ECO:0000313" key="5">
    <source>
        <dbReference type="EMBL" id="SMC48525.1"/>
    </source>
</evidence>
<organism evidence="5 6">
    <name type="scientific">Kibdelosporangium aridum</name>
    <dbReference type="NCBI Taxonomy" id="2030"/>
    <lineage>
        <taxon>Bacteria</taxon>
        <taxon>Bacillati</taxon>
        <taxon>Actinomycetota</taxon>
        <taxon>Actinomycetes</taxon>
        <taxon>Pseudonocardiales</taxon>
        <taxon>Pseudonocardiaceae</taxon>
        <taxon>Kibdelosporangium</taxon>
    </lineage>
</organism>
<protein>
    <submittedName>
        <fullName evidence="5">Acyl-CoA reductase</fullName>
    </submittedName>
</protein>